<protein>
    <submittedName>
        <fullName evidence="1">Uncharacterized protein</fullName>
    </submittedName>
</protein>
<dbReference type="InterPro" id="IPR029044">
    <property type="entry name" value="Nucleotide-diphossugar_trans"/>
</dbReference>
<dbReference type="OrthoDB" id="9788272at2"/>
<evidence type="ECO:0000313" key="2">
    <source>
        <dbReference type="Proteomes" id="UP000254424"/>
    </source>
</evidence>
<dbReference type="Gene3D" id="3.90.550.10">
    <property type="entry name" value="Spore Coat Polysaccharide Biosynthesis Protein SpsA, Chain A"/>
    <property type="match status" value="1"/>
</dbReference>
<gene>
    <name evidence="1" type="ORF">NCTC11155_02130</name>
</gene>
<dbReference type="GeneID" id="93068894"/>
<name>A0A380ZCZ7_9BACE</name>
<sequence length="233" mass="27398">MSVSLIVPLCADKPEYEYNLPYLFNFSPDGLSLCIKSVQGLSLDRFDAIYFTILEKWDDKYCLSDLLRLQFRKLNWTKAKVVVLDTPTSCQAETVYQTIKRENIEGCIFIKDADGYFTSDFTLCNSIAIYPLDRLEMVNPGNKSYVELDDQFYITNIIEKKIISRYFNAGAYIFEDSTVFCRYFEKLSCYKNLFMSHVVYFMLLDKILFRPFIVKDFEDWGSNKAYNYFVTNK</sequence>
<dbReference type="STRING" id="483216.BACEGG_00087"/>
<dbReference type="RefSeq" id="WP_004288352.1">
    <property type="nucleotide sequence ID" value="NZ_CABKNQ010000020.1"/>
</dbReference>
<dbReference type="SUPFAM" id="SSF53448">
    <property type="entry name" value="Nucleotide-diphospho-sugar transferases"/>
    <property type="match status" value="1"/>
</dbReference>
<dbReference type="Proteomes" id="UP000254424">
    <property type="component" value="Unassembled WGS sequence"/>
</dbReference>
<proteinExistence type="predicted"/>
<accession>A0A380ZCZ7</accession>
<dbReference type="EMBL" id="UFSX01000002">
    <property type="protein sequence ID" value="SUV42756.1"/>
    <property type="molecule type" value="Genomic_DNA"/>
</dbReference>
<organism evidence="1 2">
    <name type="scientific">Bacteroides eggerthii</name>
    <dbReference type="NCBI Taxonomy" id="28111"/>
    <lineage>
        <taxon>Bacteria</taxon>
        <taxon>Pseudomonadati</taxon>
        <taxon>Bacteroidota</taxon>
        <taxon>Bacteroidia</taxon>
        <taxon>Bacteroidales</taxon>
        <taxon>Bacteroidaceae</taxon>
        <taxon>Bacteroides</taxon>
    </lineage>
</organism>
<evidence type="ECO:0000313" key="1">
    <source>
        <dbReference type="EMBL" id="SUV42756.1"/>
    </source>
</evidence>
<dbReference type="AlphaFoldDB" id="A0A380ZCZ7"/>
<reference evidence="1 2" key="1">
    <citation type="submission" date="2018-06" db="EMBL/GenBank/DDBJ databases">
        <authorList>
            <consortium name="Pathogen Informatics"/>
            <person name="Doyle S."/>
        </authorList>
    </citation>
    <scope>NUCLEOTIDE SEQUENCE [LARGE SCALE GENOMIC DNA]</scope>
    <source>
        <strain evidence="1 2">NCTC11155</strain>
    </source>
</reference>